<feature type="region of interest" description="Disordered" evidence="1">
    <location>
        <begin position="1"/>
        <end position="148"/>
    </location>
</feature>
<dbReference type="eggNOG" id="COG5512">
    <property type="taxonomic scope" value="Bacteria"/>
</dbReference>
<name>A0A239W8W6_9ACTN</name>
<gene>
    <name evidence="2" type="ORF">SAMEA4412665_00424</name>
</gene>
<proteinExistence type="predicted"/>
<feature type="compositionally biased region" description="Low complexity" evidence="1">
    <location>
        <begin position="89"/>
        <end position="107"/>
    </location>
</feature>
<reference evidence="2 3" key="1">
    <citation type="submission" date="2017-06" db="EMBL/GenBank/DDBJ databases">
        <authorList>
            <consortium name="Pathogen Informatics"/>
        </authorList>
    </citation>
    <scope>NUCLEOTIDE SEQUENCE [LARGE SCALE GENOMIC DNA]</scope>
    <source>
        <strain evidence="2 3">NCTC11865</strain>
    </source>
</reference>
<dbReference type="PANTHER" id="PTHR36456:SF1">
    <property type="entry name" value="UPF0232 PROTEIN SCO3875"/>
    <property type="match status" value="1"/>
</dbReference>
<organism evidence="2 3">
    <name type="scientific">Cutibacterium granulosum</name>
    <dbReference type="NCBI Taxonomy" id="33011"/>
    <lineage>
        <taxon>Bacteria</taxon>
        <taxon>Bacillati</taxon>
        <taxon>Actinomycetota</taxon>
        <taxon>Actinomycetes</taxon>
        <taxon>Propionibacteriales</taxon>
        <taxon>Propionibacteriaceae</taxon>
        <taxon>Cutibacterium</taxon>
    </lineage>
</organism>
<protein>
    <submittedName>
        <fullName evidence="2">Zn-ribbon-containing, possibly RNA-binding protein and truncated derivatives</fullName>
    </submittedName>
</protein>
<dbReference type="KEGG" id="cgrn:4412665_00424"/>
<evidence type="ECO:0000256" key="1">
    <source>
        <dbReference type="SAM" id="MobiDB-lite"/>
    </source>
</evidence>
<feature type="compositionally biased region" description="Basic and acidic residues" evidence="1">
    <location>
        <begin position="40"/>
        <end position="63"/>
    </location>
</feature>
<accession>A0A239W8W6</accession>
<feature type="region of interest" description="Disordered" evidence="1">
    <location>
        <begin position="236"/>
        <end position="260"/>
    </location>
</feature>
<dbReference type="InterPro" id="IPR007922">
    <property type="entry name" value="DciA-like"/>
</dbReference>
<dbReference type="PANTHER" id="PTHR36456">
    <property type="entry name" value="UPF0232 PROTEIN SCO3875"/>
    <property type="match status" value="1"/>
</dbReference>
<dbReference type="AlphaFoldDB" id="A0A239W8W6"/>
<evidence type="ECO:0000313" key="3">
    <source>
        <dbReference type="Proteomes" id="UP000215332"/>
    </source>
</evidence>
<dbReference type="Pfam" id="PF05258">
    <property type="entry name" value="DciA"/>
    <property type="match status" value="1"/>
</dbReference>
<feature type="compositionally biased region" description="Basic residues" evidence="1">
    <location>
        <begin position="122"/>
        <end position="133"/>
    </location>
</feature>
<dbReference type="Proteomes" id="UP000215332">
    <property type="component" value="Chromosome 1"/>
</dbReference>
<evidence type="ECO:0000313" key="2">
    <source>
        <dbReference type="EMBL" id="SNV30496.1"/>
    </source>
</evidence>
<sequence>MNGDLPSHGDADMPSRPGRLPPRRGRSQSGQHDGSSPGDADSRREPASAEPSRSGRADRRRIVSETVSEQDQQVDTEHSDDGLDLAQSTARAARGDPAGAPRPRTGALPDSQVQLPAPRGIRSPRRRRSRVHHATWSGPGPDRRDPVPLGDAIDKLIRSRGWSTQVSLRQVLDNWEKLVGPANAAHSTPVSYTKTVLTVRTDATVWATSMRMIAPNLVAELNRRLGQGTVTRVVIEGPSAPSWKHGPRSVPGRGPRDTYG</sequence>
<dbReference type="EMBL" id="LT906441">
    <property type="protein sequence ID" value="SNV30496.1"/>
    <property type="molecule type" value="Genomic_DNA"/>
</dbReference>